<reference evidence="1 2" key="1">
    <citation type="submission" date="2019-04" db="EMBL/GenBank/DDBJ databases">
        <title>Genome sequence of Pelagicola litoralis CL-ES2.</title>
        <authorList>
            <person name="Cao J."/>
        </authorList>
    </citation>
    <scope>NUCLEOTIDE SEQUENCE [LARGE SCALE GENOMIC DNA]</scope>
    <source>
        <strain evidence="1 2">CL-ES2</strain>
    </source>
</reference>
<sequence>MRDQDGVTLAPFTTDGCSGGMSATWKTVADMFPGFADLHEHTPPWESCCVTHDQAYHVGGADLTPKASFDARLEADQILEQCVLATAAENYDMLQAEYGVTVPQIDTAFRMISSAMFDAVRFGGGPCSGLPWRWGYGWPQCWPG</sequence>
<comment type="caution">
    <text evidence="1">The sequence shown here is derived from an EMBL/GenBank/DDBJ whole genome shotgun (WGS) entry which is preliminary data.</text>
</comment>
<name>A0A4U7N7G7_9RHOB</name>
<keyword evidence="2" id="KW-1185">Reference proteome</keyword>
<organism evidence="1 2">
    <name type="scientific">Shimia litoralis</name>
    <dbReference type="NCBI Taxonomy" id="420403"/>
    <lineage>
        <taxon>Bacteria</taxon>
        <taxon>Pseudomonadati</taxon>
        <taxon>Pseudomonadota</taxon>
        <taxon>Alphaproteobacteria</taxon>
        <taxon>Rhodobacterales</taxon>
        <taxon>Roseobacteraceae</taxon>
    </lineage>
</organism>
<gene>
    <name evidence="1" type="ORF">FAP39_07120</name>
</gene>
<dbReference type="Proteomes" id="UP000306575">
    <property type="component" value="Unassembled WGS sequence"/>
</dbReference>
<dbReference type="AlphaFoldDB" id="A0A4U7N7G7"/>
<dbReference type="OrthoDB" id="7855474at2"/>
<accession>A0A4U7N7G7</accession>
<protein>
    <submittedName>
        <fullName evidence="1">Uncharacterized protein</fullName>
    </submittedName>
</protein>
<evidence type="ECO:0000313" key="1">
    <source>
        <dbReference type="EMBL" id="TKZ21276.1"/>
    </source>
</evidence>
<evidence type="ECO:0000313" key="2">
    <source>
        <dbReference type="Proteomes" id="UP000306575"/>
    </source>
</evidence>
<dbReference type="EMBL" id="SULI01000006">
    <property type="protein sequence ID" value="TKZ21276.1"/>
    <property type="molecule type" value="Genomic_DNA"/>
</dbReference>
<proteinExistence type="predicted"/>